<evidence type="ECO:0000313" key="2">
    <source>
        <dbReference type="Proteomes" id="UP001165986"/>
    </source>
</evidence>
<comment type="caution">
    <text evidence="1">The sequence shown here is derived from an EMBL/GenBank/DDBJ whole genome shotgun (WGS) entry which is preliminary data.</text>
</comment>
<organism evidence="1 2">
    <name type="scientific">Komarekiella delphini-convector SJRDD-AB1</name>
    <dbReference type="NCBI Taxonomy" id="2593771"/>
    <lineage>
        <taxon>Bacteria</taxon>
        <taxon>Bacillati</taxon>
        <taxon>Cyanobacteriota</taxon>
        <taxon>Cyanophyceae</taxon>
        <taxon>Nostocales</taxon>
        <taxon>Nostocaceae</taxon>
        <taxon>Komarekiella</taxon>
        <taxon>Komarekiella delphini-convector</taxon>
    </lineage>
</organism>
<protein>
    <submittedName>
        <fullName evidence="1">Uncharacterized protein</fullName>
    </submittedName>
</protein>
<accession>A0AA40SYG5</accession>
<dbReference type="Proteomes" id="UP001165986">
    <property type="component" value="Unassembled WGS sequence"/>
</dbReference>
<keyword evidence="2" id="KW-1185">Reference proteome</keyword>
<proteinExistence type="predicted"/>
<dbReference type="RefSeq" id="WP_191758529.1">
    <property type="nucleotide sequence ID" value="NZ_VJXY01000016.1"/>
</dbReference>
<reference evidence="1" key="1">
    <citation type="submission" date="2019-07" db="EMBL/GenBank/DDBJ databases">
        <title>Toxilogical consequences of a new and cryptic species of cyanobacteria (Komarekiella delphini-convector) recovered from the epidermis of a bottlenose dolphin and 1500 ft. in the air.</title>
        <authorList>
            <person name="Brown A.O."/>
            <person name="Dvorak P."/>
            <person name="Villanueva C.D."/>
            <person name="Foss A.J."/>
            <person name="Garvey A.D."/>
            <person name="Gibson Q.A."/>
            <person name="Johansen J.R."/>
            <person name="Casamatta D.A."/>
        </authorList>
    </citation>
    <scope>NUCLEOTIDE SEQUENCE</scope>
    <source>
        <strain evidence="1">SJRDD-AB1</strain>
    </source>
</reference>
<dbReference type="EMBL" id="VJXY01000016">
    <property type="protein sequence ID" value="MBD6617308.1"/>
    <property type="molecule type" value="Genomic_DNA"/>
</dbReference>
<dbReference type="AlphaFoldDB" id="A0AA40SYG5"/>
<evidence type="ECO:0000313" key="1">
    <source>
        <dbReference type="EMBL" id="MBD6617308.1"/>
    </source>
</evidence>
<sequence>MFNHRFFTLLLTDLLADVGGCLINQWSIIREFPSRKSLIISWKNCAMSYTLLEAIANNE</sequence>
<name>A0AA40SYG5_9NOST</name>
<gene>
    <name evidence="1" type="ORF">FNW02_16100</name>
</gene>